<keyword evidence="2" id="KW-1003">Cell membrane</keyword>
<evidence type="ECO:0000256" key="6">
    <source>
        <dbReference type="SAM" id="Phobius"/>
    </source>
</evidence>
<protein>
    <submittedName>
        <fullName evidence="8">ABC transporter permease</fullName>
    </submittedName>
</protein>
<comment type="subcellular location">
    <subcellularLocation>
        <location evidence="1">Cell membrane</location>
        <topology evidence="1">Multi-pass membrane protein</topology>
    </subcellularLocation>
</comment>
<evidence type="ECO:0000313" key="9">
    <source>
        <dbReference type="Proteomes" id="UP001145087"/>
    </source>
</evidence>
<dbReference type="PANTHER" id="PTHR30294:SF46">
    <property type="entry name" value="ABC TRANSPORTER PERMEASE"/>
    <property type="match status" value="1"/>
</dbReference>
<accession>A0A9X3J6C1</accession>
<organism evidence="8 9">
    <name type="scientific">Draconibacterium aestuarii</name>
    <dbReference type="NCBI Taxonomy" id="2998507"/>
    <lineage>
        <taxon>Bacteria</taxon>
        <taxon>Pseudomonadati</taxon>
        <taxon>Bacteroidota</taxon>
        <taxon>Bacteroidia</taxon>
        <taxon>Marinilabiliales</taxon>
        <taxon>Prolixibacteraceae</taxon>
        <taxon>Draconibacterium</taxon>
    </lineage>
</organism>
<proteinExistence type="predicted"/>
<dbReference type="Proteomes" id="UP001145087">
    <property type="component" value="Unassembled WGS sequence"/>
</dbReference>
<reference evidence="8" key="1">
    <citation type="submission" date="2022-11" db="EMBL/GenBank/DDBJ databases">
        <title>Marilongibacter aestuarii gen. nov., sp. nov., isolated from tidal flat sediment.</title>
        <authorList>
            <person name="Jiayan W."/>
        </authorList>
    </citation>
    <scope>NUCLEOTIDE SEQUENCE</scope>
    <source>
        <strain evidence="8">Z1-6</strain>
    </source>
</reference>
<evidence type="ECO:0000256" key="5">
    <source>
        <dbReference type="ARBA" id="ARBA00023136"/>
    </source>
</evidence>
<gene>
    <name evidence="8" type="ORF">OU798_13170</name>
</gene>
<feature type="domain" description="ABC-2 type transporter transmembrane" evidence="7">
    <location>
        <begin position="33"/>
        <end position="385"/>
    </location>
</feature>
<feature type="transmembrane region" description="Helical" evidence="6">
    <location>
        <begin position="278"/>
        <end position="303"/>
    </location>
</feature>
<comment type="caution">
    <text evidence="8">The sequence shown here is derived from an EMBL/GenBank/DDBJ whole genome shotgun (WGS) entry which is preliminary data.</text>
</comment>
<evidence type="ECO:0000256" key="2">
    <source>
        <dbReference type="ARBA" id="ARBA00022475"/>
    </source>
</evidence>
<keyword evidence="5 6" id="KW-0472">Membrane</keyword>
<feature type="transmembrane region" description="Helical" evidence="6">
    <location>
        <begin position="310"/>
        <end position="330"/>
    </location>
</feature>
<feature type="transmembrane region" description="Helical" evidence="6">
    <location>
        <begin position="240"/>
        <end position="266"/>
    </location>
</feature>
<feature type="transmembrane region" description="Helical" evidence="6">
    <location>
        <begin position="25"/>
        <end position="45"/>
    </location>
</feature>
<dbReference type="PANTHER" id="PTHR30294">
    <property type="entry name" value="MEMBRANE COMPONENT OF ABC TRANSPORTER YHHJ-RELATED"/>
    <property type="match status" value="1"/>
</dbReference>
<keyword evidence="9" id="KW-1185">Reference proteome</keyword>
<name>A0A9X3J6C1_9BACT</name>
<dbReference type="Gene3D" id="3.40.1710.10">
    <property type="entry name" value="abc type-2 transporter like domain"/>
    <property type="match status" value="1"/>
</dbReference>
<evidence type="ECO:0000256" key="4">
    <source>
        <dbReference type="ARBA" id="ARBA00022989"/>
    </source>
</evidence>
<evidence type="ECO:0000256" key="1">
    <source>
        <dbReference type="ARBA" id="ARBA00004651"/>
    </source>
</evidence>
<evidence type="ECO:0000256" key="3">
    <source>
        <dbReference type="ARBA" id="ARBA00022692"/>
    </source>
</evidence>
<dbReference type="EMBL" id="JAPOHD010000027">
    <property type="protein sequence ID" value="MCY1721303.1"/>
    <property type="molecule type" value="Genomic_DNA"/>
</dbReference>
<feature type="transmembrane region" description="Helical" evidence="6">
    <location>
        <begin position="336"/>
        <end position="356"/>
    </location>
</feature>
<dbReference type="InterPro" id="IPR013525">
    <property type="entry name" value="ABC2_TM"/>
</dbReference>
<keyword evidence="4 6" id="KW-1133">Transmembrane helix</keyword>
<evidence type="ECO:0000313" key="8">
    <source>
        <dbReference type="EMBL" id="MCY1721303.1"/>
    </source>
</evidence>
<dbReference type="Pfam" id="PF12698">
    <property type="entry name" value="ABC2_membrane_3"/>
    <property type="match status" value="1"/>
</dbReference>
<evidence type="ECO:0000259" key="7">
    <source>
        <dbReference type="Pfam" id="PF12698"/>
    </source>
</evidence>
<feature type="transmembrane region" description="Helical" evidence="6">
    <location>
        <begin position="196"/>
        <end position="219"/>
    </location>
</feature>
<sequence>MKGNWNKINSFELTAIHFKNELKSVFTDSGALLILIGAMLIYPLVYSVGYVNETLTNMEVAVVDLDQSVASRKYTGMLDATSELKVTCNPVDLKEAEQLFMDNKINGVILIPNGFEKDLLSGKQANVAVYADGSYFLKYKTEYMAASYVNAYFNGGVAVKHYMAEGKSFGQAQICSNPLDVQTHILYNPSSAYGSFIMPGLILIIIQQTLLVGIGILGGSFSESKASPFLLAPQKRAKEVLPLLLGKTGAYILISIFNICLAVILVHHWFAYPDKACILNVLMLLFPFLLAVIFLGIGLSTLFKHRESAIVFMIFISPIALFLSGISWPVSAMPGWLVGLSKLLPGTTVVPAYLRLRIMGVQLTDIKPELFFLYKQAALYAALTIGYFFIRVNWDRQKSKSDLKANKVK</sequence>
<dbReference type="AlphaFoldDB" id="A0A9X3J6C1"/>
<keyword evidence="3 6" id="KW-0812">Transmembrane</keyword>
<dbReference type="GO" id="GO:0140359">
    <property type="term" value="F:ABC-type transporter activity"/>
    <property type="evidence" value="ECO:0007669"/>
    <property type="project" value="InterPro"/>
</dbReference>
<dbReference type="GO" id="GO:0005886">
    <property type="term" value="C:plasma membrane"/>
    <property type="evidence" value="ECO:0007669"/>
    <property type="project" value="UniProtKB-SubCell"/>
</dbReference>
<dbReference type="InterPro" id="IPR051449">
    <property type="entry name" value="ABC-2_transporter_component"/>
</dbReference>
<dbReference type="RefSeq" id="WP_343333634.1">
    <property type="nucleotide sequence ID" value="NZ_JAPOHD010000027.1"/>
</dbReference>
<feature type="transmembrane region" description="Helical" evidence="6">
    <location>
        <begin position="377"/>
        <end position="394"/>
    </location>
</feature>